<proteinExistence type="predicted"/>
<feature type="non-terminal residue" evidence="1">
    <location>
        <position position="1"/>
    </location>
</feature>
<evidence type="ECO:0000313" key="1">
    <source>
        <dbReference type="EMBL" id="KAA5311175.1"/>
    </source>
</evidence>
<dbReference type="AlphaFoldDB" id="A0A6L3IKC0"/>
<accession>A0A6L3IKC0</accession>
<organism evidence="1 2">
    <name type="scientific">Phocaeicola dorei</name>
    <dbReference type="NCBI Taxonomy" id="357276"/>
    <lineage>
        <taxon>Bacteria</taxon>
        <taxon>Pseudomonadati</taxon>
        <taxon>Bacteroidota</taxon>
        <taxon>Bacteroidia</taxon>
        <taxon>Bacteroidales</taxon>
        <taxon>Bacteroidaceae</taxon>
        <taxon>Phocaeicola</taxon>
    </lineage>
</organism>
<dbReference type="Proteomes" id="UP000481700">
    <property type="component" value="Unassembled WGS sequence"/>
</dbReference>
<reference evidence="1 2" key="1">
    <citation type="journal article" date="2019" name="Nat. Med.">
        <title>A library of human gut bacterial isolates paired with longitudinal multiomics data enables mechanistic microbiome research.</title>
        <authorList>
            <person name="Poyet M."/>
            <person name="Groussin M."/>
            <person name="Gibbons S.M."/>
            <person name="Avila-Pacheco J."/>
            <person name="Jiang X."/>
            <person name="Kearney S.M."/>
            <person name="Perrotta A.R."/>
            <person name="Berdy B."/>
            <person name="Zhao S."/>
            <person name="Lieberman T.D."/>
            <person name="Swanson P.K."/>
            <person name="Smith M."/>
            <person name="Roesemann S."/>
            <person name="Alexander J.E."/>
            <person name="Rich S.A."/>
            <person name="Livny J."/>
            <person name="Vlamakis H."/>
            <person name="Clish C."/>
            <person name="Bullock K."/>
            <person name="Deik A."/>
            <person name="Scott J."/>
            <person name="Pierce K.A."/>
            <person name="Xavier R.J."/>
            <person name="Alm E.J."/>
        </authorList>
    </citation>
    <scope>NUCLEOTIDE SEQUENCE [LARGE SCALE GENOMIC DNA]</scope>
    <source>
        <strain evidence="1 2">BIOML-A25</strain>
    </source>
</reference>
<comment type="caution">
    <text evidence="1">The sequence shown here is derived from an EMBL/GenBank/DDBJ whole genome shotgun (WGS) entry which is preliminary data.</text>
</comment>
<name>A0A6L3IKC0_9BACT</name>
<protein>
    <submittedName>
        <fullName evidence="1">Serine recombinase</fullName>
    </submittedName>
</protein>
<dbReference type="EMBL" id="VVZV01000107">
    <property type="protein sequence ID" value="KAA5311175.1"/>
    <property type="molecule type" value="Genomic_DNA"/>
</dbReference>
<evidence type="ECO:0000313" key="2">
    <source>
        <dbReference type="Proteomes" id="UP000481700"/>
    </source>
</evidence>
<sequence>SRLAEVRRELEDAGKNLSNMMKYINQTIEMFCKLGLWSDTNFSGSVVILGGINFC</sequence>
<gene>
    <name evidence="1" type="ORF">F2Z07_24045</name>
</gene>